<proteinExistence type="inferred from homology"/>
<dbReference type="InterPro" id="IPR022813">
    <property type="entry name" value="SecD/SecF_arch_bac"/>
</dbReference>
<keyword evidence="5 12" id="KW-0653">Protein transport</keyword>
<feature type="transmembrane region" description="Helical" evidence="12">
    <location>
        <begin position="128"/>
        <end position="149"/>
    </location>
</feature>
<evidence type="ECO:0000259" key="13">
    <source>
        <dbReference type="Pfam" id="PF02355"/>
    </source>
</evidence>
<comment type="similarity">
    <text evidence="12">Belongs to the SecD/SecF family. SecF subfamily.</text>
</comment>
<comment type="similarity">
    <text evidence="11">In the N-terminal section; belongs to the SecD/SecF family. SecD subfamily.</text>
</comment>
<feature type="transmembrane region" description="Helical" evidence="12">
    <location>
        <begin position="183"/>
        <end position="204"/>
    </location>
</feature>
<name>A0A370CH98_9COXI</name>
<keyword evidence="8 12" id="KW-0472">Membrane</keyword>
<evidence type="ECO:0000256" key="8">
    <source>
        <dbReference type="ARBA" id="ARBA00023136"/>
    </source>
</evidence>
<evidence type="ECO:0000256" key="9">
    <source>
        <dbReference type="ARBA" id="ARBA00059018"/>
    </source>
</evidence>
<evidence type="ECO:0000256" key="3">
    <source>
        <dbReference type="ARBA" id="ARBA00022475"/>
    </source>
</evidence>
<evidence type="ECO:0000256" key="5">
    <source>
        <dbReference type="ARBA" id="ARBA00022927"/>
    </source>
</evidence>
<dbReference type="GO" id="GO:0005886">
    <property type="term" value="C:plasma membrane"/>
    <property type="evidence" value="ECO:0007669"/>
    <property type="project" value="UniProtKB-SubCell"/>
</dbReference>
<gene>
    <name evidence="12 14" type="primary">secF</name>
    <name evidence="14" type="ORF">CFE62_006370</name>
</gene>
<feature type="transmembrane region" description="Helical" evidence="12">
    <location>
        <begin position="235"/>
        <end position="253"/>
    </location>
</feature>
<feature type="domain" description="Protein export membrane protein SecD/SecF C-terminal" evidence="13">
    <location>
        <begin position="111"/>
        <end position="286"/>
    </location>
</feature>
<comment type="caution">
    <text evidence="14">The sequence shown here is derived from an EMBL/GenBank/DDBJ whole genome shotgun (WGS) entry which is preliminary data.</text>
</comment>
<dbReference type="Pfam" id="PF07549">
    <property type="entry name" value="Sec_GG"/>
    <property type="match status" value="1"/>
</dbReference>
<evidence type="ECO:0000256" key="2">
    <source>
        <dbReference type="ARBA" id="ARBA00022448"/>
    </source>
</evidence>
<dbReference type="FunFam" id="1.20.1640.10:FF:000024">
    <property type="entry name" value="Multifunctional fusion protein"/>
    <property type="match status" value="1"/>
</dbReference>
<dbReference type="GO" id="GO:0043952">
    <property type="term" value="P:protein transport by the Sec complex"/>
    <property type="evidence" value="ECO:0007669"/>
    <property type="project" value="UniProtKB-UniRule"/>
</dbReference>
<comment type="function">
    <text evidence="9 12">Part of the Sec protein translocase complex. Interacts with the SecYEG preprotein conducting channel. SecDF uses the proton motive force (PMF) to complete protein translocation after the ATP-dependent function of SecA.</text>
</comment>
<comment type="subunit">
    <text evidence="12">Forms a complex with SecD. Part of the essential Sec protein translocation apparatus which comprises SecA, SecYEG and auxiliary proteins SecDF-YajC and YidC.</text>
</comment>
<dbReference type="NCBIfam" id="TIGR00966">
    <property type="entry name" value="transloc_SecF"/>
    <property type="match status" value="1"/>
</dbReference>
<dbReference type="GO" id="GO:0015450">
    <property type="term" value="F:protein-transporting ATPase activity"/>
    <property type="evidence" value="ECO:0007669"/>
    <property type="project" value="InterPro"/>
</dbReference>
<dbReference type="GO" id="GO:0006605">
    <property type="term" value="P:protein targeting"/>
    <property type="evidence" value="ECO:0007669"/>
    <property type="project" value="UniProtKB-UniRule"/>
</dbReference>
<dbReference type="InterPro" id="IPR005665">
    <property type="entry name" value="SecF_bac"/>
</dbReference>
<organism evidence="14 15">
    <name type="scientific">Candidatus Aquirickettsiella gammari</name>
    <dbReference type="NCBI Taxonomy" id="2016198"/>
    <lineage>
        <taxon>Bacteria</taxon>
        <taxon>Pseudomonadati</taxon>
        <taxon>Pseudomonadota</taxon>
        <taxon>Gammaproteobacteria</taxon>
        <taxon>Legionellales</taxon>
        <taxon>Coxiellaceae</taxon>
        <taxon>Candidatus Aquirickettsiella</taxon>
    </lineage>
</organism>
<feature type="transmembrane region" description="Helical" evidence="12">
    <location>
        <begin position="15"/>
        <end position="35"/>
    </location>
</feature>
<dbReference type="AlphaFoldDB" id="A0A370CH98"/>
<feature type="transmembrane region" description="Helical" evidence="12">
    <location>
        <begin position="259"/>
        <end position="287"/>
    </location>
</feature>
<dbReference type="EMBL" id="NMOS02000024">
    <property type="protein sequence ID" value="RDH39950.1"/>
    <property type="molecule type" value="Genomic_DNA"/>
</dbReference>
<dbReference type="Proteomes" id="UP000226429">
    <property type="component" value="Unassembled WGS sequence"/>
</dbReference>
<dbReference type="InterPro" id="IPR022646">
    <property type="entry name" value="SecD/SecF_CS"/>
</dbReference>
<comment type="similarity">
    <text evidence="10">In the C-terminal section; belongs to the SecD/SecF family. SecF subfamily.</text>
</comment>
<reference evidence="14 15" key="1">
    <citation type="journal article" date="2017" name="Int. J. Syst. Evol. Microbiol.">
        <title>Aquarickettsiella crustaci n. gen. n. sp. (Gammaproteobacteria: Legionellales: Coxiellaceae); a bacterial pathogen of the freshwater crustacean: Gammarus fossarum (Malacostraca: Amphipoda).</title>
        <authorList>
            <person name="Bojko J."/>
            <person name="Dunn A.M."/>
            <person name="Stebbing P.D."/>
            <person name="Van Aerle R."/>
            <person name="Bacela-Spychalska K."/>
            <person name="Bean T.P."/>
            <person name="Stentiford G.D."/>
        </authorList>
    </citation>
    <scope>NUCLEOTIDE SEQUENCE [LARGE SCALE GENOMIC DNA]</scope>
    <source>
        <strain evidence="14">RA15029</strain>
    </source>
</reference>
<evidence type="ECO:0000256" key="10">
    <source>
        <dbReference type="ARBA" id="ARBA00060856"/>
    </source>
</evidence>
<keyword evidence="3 12" id="KW-1003">Cell membrane</keyword>
<dbReference type="PANTHER" id="PTHR30081:SF8">
    <property type="entry name" value="PROTEIN TRANSLOCASE SUBUNIT SECF"/>
    <property type="match status" value="1"/>
</dbReference>
<evidence type="ECO:0000256" key="7">
    <source>
        <dbReference type="ARBA" id="ARBA00023010"/>
    </source>
</evidence>
<evidence type="ECO:0000256" key="12">
    <source>
        <dbReference type="HAMAP-Rule" id="MF_01464"/>
    </source>
</evidence>
<dbReference type="HAMAP" id="MF_01464_B">
    <property type="entry name" value="SecF_B"/>
    <property type="match status" value="1"/>
</dbReference>
<dbReference type="InterPro" id="IPR055344">
    <property type="entry name" value="SecD_SecF_C_bact"/>
</dbReference>
<dbReference type="InterPro" id="IPR048634">
    <property type="entry name" value="SecD_SecF_C"/>
</dbReference>
<accession>A0A370CH98</accession>
<dbReference type="Gene3D" id="1.20.1640.10">
    <property type="entry name" value="Multidrug efflux transporter AcrB transmembrane domain"/>
    <property type="match status" value="1"/>
</dbReference>
<dbReference type="NCBIfam" id="TIGR00916">
    <property type="entry name" value="2A0604s01"/>
    <property type="match status" value="1"/>
</dbReference>
<keyword evidence="15" id="KW-1185">Reference proteome</keyword>
<keyword evidence="6 12" id="KW-1133">Transmembrane helix</keyword>
<keyword evidence="2 12" id="KW-0813">Transport</keyword>
<dbReference type="SUPFAM" id="SSF82866">
    <property type="entry name" value="Multidrug efflux transporter AcrB transmembrane domain"/>
    <property type="match status" value="1"/>
</dbReference>
<evidence type="ECO:0000313" key="14">
    <source>
        <dbReference type="EMBL" id="RDH39950.1"/>
    </source>
</evidence>
<keyword evidence="4 12" id="KW-0812">Transmembrane</keyword>
<comment type="subcellular location">
    <subcellularLocation>
        <location evidence="1 12">Cell membrane</location>
        <topology evidence="1 12">Multi-pass membrane protein</topology>
    </subcellularLocation>
</comment>
<evidence type="ECO:0000256" key="4">
    <source>
        <dbReference type="ARBA" id="ARBA00022692"/>
    </source>
</evidence>
<evidence type="ECO:0000256" key="11">
    <source>
        <dbReference type="ARBA" id="ARBA00061053"/>
    </source>
</evidence>
<dbReference type="InterPro" id="IPR022645">
    <property type="entry name" value="SecD/SecF_bac"/>
</dbReference>
<evidence type="ECO:0000256" key="1">
    <source>
        <dbReference type="ARBA" id="ARBA00004651"/>
    </source>
</evidence>
<evidence type="ECO:0000313" key="15">
    <source>
        <dbReference type="Proteomes" id="UP000226429"/>
    </source>
</evidence>
<dbReference type="PANTHER" id="PTHR30081">
    <property type="entry name" value="PROTEIN-EXPORT MEMBRANE PROTEIN SEC"/>
    <property type="match status" value="1"/>
</dbReference>
<reference evidence="14 15" key="2">
    <citation type="journal article" date="2018" name="J. Invertebr. Pathol.">
        <title>'Candidatus Aquirickettsiella gammari' (Gammaproteobacteria: Legionellales: Coxiellaceae): A bacterial pathogen of the freshwater crustacean Gammarus fossarum (Malacostraca: Amphipoda).</title>
        <authorList>
            <person name="Bojko J."/>
            <person name="Dunn A.M."/>
            <person name="Stebbing P.D."/>
            <person name="van Aerle R."/>
            <person name="Bacela-Spychalska K."/>
            <person name="Bean T.P."/>
            <person name="Urrutia A."/>
            <person name="Stentiford G.D."/>
        </authorList>
    </citation>
    <scope>NUCLEOTIDE SEQUENCE [LARGE SCALE GENOMIC DNA]</scope>
    <source>
        <strain evidence="14">RA15029</strain>
    </source>
</reference>
<evidence type="ECO:0000256" key="6">
    <source>
        <dbReference type="ARBA" id="ARBA00022989"/>
    </source>
</evidence>
<protein>
    <recommendedName>
        <fullName evidence="12">Protein-export membrane protein SecF</fullName>
    </recommendedName>
</protein>
<sequence length="303" mass="32915">MEFFKRQTQINFLGLRRWAVGLSLLLMLISAASLLTKGLNWGLDFTGGSQLQISFTHPADIPSLRQQLAAAGFKDILVQSYGTSQDVLISLAPHQTTQHDLSAQIINALPGAELKQIEFIGPQVGHELATQGALAVFIALLGIMIYIALRFEYRFAIGAAVALIHDPIIILGIFSLFHIEFNLTALAAILAVIGYSLNDSIVIFDRIRENFRKLRKGSAVEVVNLSINQTLSRTIMTSATTLLVVVSLCIFGGTMIHSFALALVIGIVVGTYSSIYVAGTLAVALGLDRRNFLPPLKVVDDRP</sequence>
<dbReference type="GO" id="GO:0065002">
    <property type="term" value="P:intracellular protein transmembrane transport"/>
    <property type="evidence" value="ECO:0007669"/>
    <property type="project" value="UniProtKB-UniRule"/>
</dbReference>
<feature type="transmembrane region" description="Helical" evidence="12">
    <location>
        <begin position="156"/>
        <end position="177"/>
    </location>
</feature>
<dbReference type="Pfam" id="PF02355">
    <property type="entry name" value="SecD_SecF_C"/>
    <property type="match status" value="1"/>
</dbReference>
<dbReference type="PRINTS" id="PR01755">
    <property type="entry name" value="SECFTRNLCASE"/>
</dbReference>
<keyword evidence="7 12" id="KW-0811">Translocation</keyword>